<dbReference type="EMBL" id="JAINUG010000044">
    <property type="protein sequence ID" value="KAJ8406407.1"/>
    <property type="molecule type" value="Genomic_DNA"/>
</dbReference>
<comment type="caution">
    <text evidence="2">The sequence shown here is derived from an EMBL/GenBank/DDBJ whole genome shotgun (WGS) entry which is preliminary data.</text>
</comment>
<reference evidence="2" key="1">
    <citation type="journal article" date="2023" name="Science">
        <title>Genome structures resolve the early diversification of teleost fishes.</title>
        <authorList>
            <person name="Parey E."/>
            <person name="Louis A."/>
            <person name="Montfort J."/>
            <person name="Bouchez O."/>
            <person name="Roques C."/>
            <person name="Iampietro C."/>
            <person name="Lluch J."/>
            <person name="Castinel A."/>
            <person name="Donnadieu C."/>
            <person name="Desvignes T."/>
            <person name="Floi Bucao C."/>
            <person name="Jouanno E."/>
            <person name="Wen M."/>
            <person name="Mejri S."/>
            <person name="Dirks R."/>
            <person name="Jansen H."/>
            <person name="Henkel C."/>
            <person name="Chen W.J."/>
            <person name="Zahm M."/>
            <person name="Cabau C."/>
            <person name="Klopp C."/>
            <person name="Thompson A.W."/>
            <person name="Robinson-Rechavi M."/>
            <person name="Braasch I."/>
            <person name="Lecointre G."/>
            <person name="Bobe J."/>
            <person name="Postlethwait J.H."/>
            <person name="Berthelot C."/>
            <person name="Roest Crollius H."/>
            <person name="Guiguen Y."/>
        </authorList>
    </citation>
    <scope>NUCLEOTIDE SEQUENCE</scope>
    <source>
        <strain evidence="2">NC1722</strain>
    </source>
</reference>
<dbReference type="AlphaFoldDB" id="A0AAD7WRB8"/>
<sequence length="273" mass="28911">MCFNLSFCCNIPGTTLVLDLGSDVLVIVSGADGFAGPRTLPAASPHASSQEQPLKLPVSPQVLLSLSDRQTGKRNAYLNTVFDSQGEGLSMLQKGSLCTKAKTMEAPEMRYTAASLSPPPRALRAEKRRADLNAKGRLAQTLFTEVFATLETALEGQACDYSGCYAHNGARQPADTIAISKGEERKIPGCLKGEPTYRDPCLIAAAATATTPQLGDVRPQSSAAPGSVPGERFPDPRRKEHGGLLPGVSVPAARHKENPLRPRAKLPSGDNPP</sequence>
<dbReference type="Proteomes" id="UP001221898">
    <property type="component" value="Unassembled WGS sequence"/>
</dbReference>
<evidence type="ECO:0000256" key="1">
    <source>
        <dbReference type="SAM" id="MobiDB-lite"/>
    </source>
</evidence>
<gene>
    <name evidence="2" type="ORF">AAFF_G00306380</name>
</gene>
<evidence type="ECO:0000313" key="2">
    <source>
        <dbReference type="EMBL" id="KAJ8406407.1"/>
    </source>
</evidence>
<keyword evidence="3" id="KW-1185">Reference proteome</keyword>
<evidence type="ECO:0000313" key="3">
    <source>
        <dbReference type="Proteomes" id="UP001221898"/>
    </source>
</evidence>
<proteinExistence type="predicted"/>
<feature type="compositionally biased region" description="Polar residues" evidence="1">
    <location>
        <begin position="212"/>
        <end position="224"/>
    </location>
</feature>
<organism evidence="2 3">
    <name type="scientific">Aldrovandia affinis</name>
    <dbReference type="NCBI Taxonomy" id="143900"/>
    <lineage>
        <taxon>Eukaryota</taxon>
        <taxon>Metazoa</taxon>
        <taxon>Chordata</taxon>
        <taxon>Craniata</taxon>
        <taxon>Vertebrata</taxon>
        <taxon>Euteleostomi</taxon>
        <taxon>Actinopterygii</taxon>
        <taxon>Neopterygii</taxon>
        <taxon>Teleostei</taxon>
        <taxon>Notacanthiformes</taxon>
        <taxon>Halosauridae</taxon>
        <taxon>Aldrovandia</taxon>
    </lineage>
</organism>
<feature type="compositionally biased region" description="Basic and acidic residues" evidence="1">
    <location>
        <begin position="232"/>
        <end position="242"/>
    </location>
</feature>
<protein>
    <submittedName>
        <fullName evidence="2">Uncharacterized protein</fullName>
    </submittedName>
</protein>
<accession>A0AAD7WRB8</accession>
<feature type="region of interest" description="Disordered" evidence="1">
    <location>
        <begin position="212"/>
        <end position="273"/>
    </location>
</feature>
<name>A0AAD7WRB8_9TELE</name>